<gene>
    <name evidence="1" type="ORF">LX12_003337</name>
</gene>
<accession>A0ABT1H4G7</accession>
<dbReference type="Gene3D" id="3.10.20.30">
    <property type="match status" value="1"/>
</dbReference>
<dbReference type="InterPro" id="IPR012675">
    <property type="entry name" value="Beta-grasp_dom_sf"/>
</dbReference>
<dbReference type="InterPro" id="IPR003749">
    <property type="entry name" value="ThiS/MoaD-like"/>
</dbReference>
<organism evidence="1 2">
    <name type="scientific">Williamsia serinedens</name>
    <dbReference type="NCBI Taxonomy" id="391736"/>
    <lineage>
        <taxon>Bacteria</taxon>
        <taxon>Bacillati</taxon>
        <taxon>Actinomycetota</taxon>
        <taxon>Actinomycetes</taxon>
        <taxon>Mycobacteriales</taxon>
        <taxon>Nocardiaceae</taxon>
        <taxon>Williamsia</taxon>
    </lineage>
</organism>
<dbReference type="EMBL" id="JAMTCG010000006">
    <property type="protein sequence ID" value="MCP2162133.1"/>
    <property type="molecule type" value="Genomic_DNA"/>
</dbReference>
<comment type="caution">
    <text evidence="1">The sequence shown here is derived from an EMBL/GenBank/DDBJ whole genome shotgun (WGS) entry which is preliminary data.</text>
</comment>
<dbReference type="NCBIfam" id="TIGR01683">
    <property type="entry name" value="thiS"/>
    <property type="match status" value="1"/>
</dbReference>
<proteinExistence type="predicted"/>
<dbReference type="Pfam" id="PF02597">
    <property type="entry name" value="ThiS"/>
    <property type="match status" value="1"/>
</dbReference>
<sequence>MNGVDHDVDADITVTGLLARLDLPDQGVAVAVDGSVRPRSTWDDGVAAGARIEVLTAVQGG</sequence>
<dbReference type="CDD" id="cd00565">
    <property type="entry name" value="Ubl_ThiS"/>
    <property type="match status" value="1"/>
</dbReference>
<protein>
    <submittedName>
        <fullName evidence="1">Sulfur carrier protein</fullName>
    </submittedName>
</protein>
<dbReference type="PANTHER" id="PTHR34472">
    <property type="entry name" value="SULFUR CARRIER PROTEIN THIS"/>
    <property type="match status" value="1"/>
</dbReference>
<evidence type="ECO:0000313" key="2">
    <source>
        <dbReference type="Proteomes" id="UP001205740"/>
    </source>
</evidence>
<dbReference type="InterPro" id="IPR010035">
    <property type="entry name" value="Thi_S"/>
</dbReference>
<keyword evidence="2" id="KW-1185">Reference proteome</keyword>
<dbReference type="InterPro" id="IPR016155">
    <property type="entry name" value="Mopterin_synth/thiamin_S_b"/>
</dbReference>
<evidence type="ECO:0000313" key="1">
    <source>
        <dbReference type="EMBL" id="MCP2162133.1"/>
    </source>
</evidence>
<name>A0ABT1H4G7_9NOCA</name>
<dbReference type="Proteomes" id="UP001205740">
    <property type="component" value="Unassembled WGS sequence"/>
</dbReference>
<dbReference type="SUPFAM" id="SSF54285">
    <property type="entry name" value="MoaD/ThiS"/>
    <property type="match status" value="1"/>
</dbReference>
<reference evidence="1 2" key="1">
    <citation type="submission" date="2022-06" db="EMBL/GenBank/DDBJ databases">
        <title>Genomic Encyclopedia of Archaeal and Bacterial Type Strains, Phase II (KMG-II): from individual species to whole genera.</title>
        <authorList>
            <person name="Goeker M."/>
        </authorList>
    </citation>
    <scope>NUCLEOTIDE SEQUENCE [LARGE SCALE GENOMIC DNA]</scope>
    <source>
        <strain evidence="1 2">DSM 45037</strain>
    </source>
</reference>
<dbReference type="PANTHER" id="PTHR34472:SF1">
    <property type="entry name" value="SULFUR CARRIER PROTEIN THIS"/>
    <property type="match status" value="1"/>
</dbReference>